<comment type="caution">
    <text evidence="7">The sequence shown here is derived from an EMBL/GenBank/DDBJ whole genome shotgun (WGS) entry which is preliminary data.</text>
</comment>
<dbReference type="EMBL" id="BAFN01000001">
    <property type="protein sequence ID" value="GAN34952.1"/>
    <property type="molecule type" value="Genomic_DNA"/>
</dbReference>
<keyword evidence="8" id="KW-1185">Reference proteome</keyword>
<reference evidence="8" key="1">
    <citation type="journal article" date="2015" name="Genome Announc.">
        <title>Draft Genome Sequence of an Anaerobic Ammonium-Oxidizing Bacterium, "Candidatus Brocadia sinica".</title>
        <authorList>
            <person name="Oshiki M."/>
            <person name="Shinyako-Hata K."/>
            <person name="Satoh H."/>
            <person name="Okabe S."/>
        </authorList>
    </citation>
    <scope>NUCLEOTIDE SEQUENCE [LARGE SCALE GENOMIC DNA]</scope>
    <source>
        <strain evidence="8">JPN1</strain>
    </source>
</reference>
<dbReference type="PANTHER" id="PTHR30627">
    <property type="entry name" value="PEPTIDOGLYCAN D,D-TRANSPEPTIDASE"/>
    <property type="match status" value="1"/>
</dbReference>
<dbReference type="SUPFAM" id="SSF56601">
    <property type="entry name" value="beta-lactamase/transpeptidase-like"/>
    <property type="match status" value="1"/>
</dbReference>
<keyword evidence="7" id="KW-0131">Cell cycle</keyword>
<accession>A0ABQ0K1G9</accession>
<evidence type="ECO:0000256" key="4">
    <source>
        <dbReference type="SAM" id="Phobius"/>
    </source>
</evidence>
<gene>
    <name evidence="7" type="ORF">BROSI_A3496</name>
</gene>
<evidence type="ECO:0000256" key="1">
    <source>
        <dbReference type="ARBA" id="ARBA00004370"/>
    </source>
</evidence>
<evidence type="ECO:0000256" key="2">
    <source>
        <dbReference type="ARBA" id="ARBA00022645"/>
    </source>
</evidence>
<evidence type="ECO:0000313" key="8">
    <source>
        <dbReference type="Proteomes" id="UP000032309"/>
    </source>
</evidence>
<feature type="domain" description="Penicillin-binding protein dimerisation" evidence="6">
    <location>
        <begin position="53"/>
        <end position="197"/>
    </location>
</feature>
<evidence type="ECO:0000259" key="6">
    <source>
        <dbReference type="Pfam" id="PF03717"/>
    </source>
</evidence>
<keyword evidence="7" id="KW-0132">Cell division</keyword>
<dbReference type="Pfam" id="PF00905">
    <property type="entry name" value="Transpeptidase"/>
    <property type="match status" value="1"/>
</dbReference>
<dbReference type="InterPro" id="IPR001460">
    <property type="entry name" value="PCN-bd_Tpept"/>
</dbReference>
<dbReference type="InterPro" id="IPR036138">
    <property type="entry name" value="PBP_dimer_sf"/>
</dbReference>
<proteinExistence type="predicted"/>
<dbReference type="Pfam" id="PF03717">
    <property type="entry name" value="PBP_dimer"/>
    <property type="match status" value="1"/>
</dbReference>
<dbReference type="PANTHER" id="PTHR30627:SF1">
    <property type="entry name" value="PEPTIDOGLYCAN D,D-TRANSPEPTIDASE FTSI"/>
    <property type="match status" value="1"/>
</dbReference>
<keyword evidence="2" id="KW-0645">Protease</keyword>
<organism evidence="7 8">
    <name type="scientific">Candidatus Brocadia sinica JPN1</name>
    <dbReference type="NCBI Taxonomy" id="1197129"/>
    <lineage>
        <taxon>Bacteria</taxon>
        <taxon>Pseudomonadati</taxon>
        <taxon>Planctomycetota</taxon>
        <taxon>Candidatus Brocadiia</taxon>
        <taxon>Candidatus Brocadiales</taxon>
        <taxon>Candidatus Brocadiaceae</taxon>
        <taxon>Candidatus Brocadia</taxon>
    </lineage>
</organism>
<dbReference type="SUPFAM" id="SSF56519">
    <property type="entry name" value="Penicillin binding protein dimerisation domain"/>
    <property type="match status" value="1"/>
</dbReference>
<keyword evidence="4" id="KW-0812">Transmembrane</keyword>
<dbReference type="RefSeq" id="WP_052564903.1">
    <property type="nucleotide sequence ID" value="NZ_BAFN01000001.1"/>
</dbReference>
<dbReference type="Gene3D" id="3.40.710.10">
    <property type="entry name" value="DD-peptidase/beta-lactamase superfamily"/>
    <property type="match status" value="1"/>
</dbReference>
<keyword evidence="3 4" id="KW-0472">Membrane</keyword>
<dbReference type="InterPro" id="IPR005311">
    <property type="entry name" value="PBP_dimer"/>
</dbReference>
<keyword evidence="2" id="KW-0378">Hydrolase</keyword>
<dbReference type="Gene3D" id="1.10.150.770">
    <property type="match status" value="1"/>
</dbReference>
<evidence type="ECO:0000259" key="5">
    <source>
        <dbReference type="Pfam" id="PF00905"/>
    </source>
</evidence>
<dbReference type="InterPro" id="IPR050515">
    <property type="entry name" value="Beta-lactam/transpept"/>
</dbReference>
<name>A0ABQ0K1G9_9BACT</name>
<evidence type="ECO:0000313" key="7">
    <source>
        <dbReference type="EMBL" id="GAN34952.1"/>
    </source>
</evidence>
<dbReference type="Proteomes" id="UP000032309">
    <property type="component" value="Unassembled WGS sequence"/>
</dbReference>
<dbReference type="InterPro" id="IPR012338">
    <property type="entry name" value="Beta-lactam/transpept-like"/>
</dbReference>
<feature type="transmembrane region" description="Helical" evidence="4">
    <location>
        <begin position="12"/>
        <end position="29"/>
    </location>
</feature>
<comment type="subcellular location">
    <subcellularLocation>
        <location evidence="1">Membrane</location>
    </subcellularLocation>
</comment>
<keyword evidence="2" id="KW-0121">Carboxypeptidase</keyword>
<evidence type="ECO:0000256" key="3">
    <source>
        <dbReference type="ARBA" id="ARBA00023136"/>
    </source>
</evidence>
<keyword evidence="4" id="KW-1133">Transmembrane helix</keyword>
<dbReference type="GO" id="GO:0051301">
    <property type="term" value="P:cell division"/>
    <property type="evidence" value="ECO:0007669"/>
    <property type="project" value="UniProtKB-KW"/>
</dbReference>
<dbReference type="Gene3D" id="3.30.450.330">
    <property type="match status" value="1"/>
</dbReference>
<dbReference type="Gene3D" id="3.90.1310.10">
    <property type="entry name" value="Penicillin-binding protein 2a (Domain 2)"/>
    <property type="match status" value="1"/>
</dbReference>
<protein>
    <submittedName>
        <fullName evidence="7">Cell division protein</fullName>
    </submittedName>
</protein>
<sequence length="571" mass="63816">MPLKKHKFWANITGILLIGIFIALAVHLGRIQLVEHDKYLKLAKVQQCKKIELPARRGSILDRNGIKLAESLQVGSVYADPAEIEDASSVAYHLSNVLKLNASKIVKLLGKDKRFVWIKRKVGDEELGAVAKLSLKGVYIKHEYHRFYPNEQLGSHILGFTNIDERGLEGIERSFDNVLSGKPGHKLIVRDALQRQIITPDAEVQLPRHGNDVVLTIDAKIQRITEEELEIAWKKWKPSSATAIVMDPMTGEILAMANYPTFDPNHFKKYSPDARRNLAITDCYEPGSLMKPLVISGVFEQGIARPDDVFFCENGSGKVEGRMLRDTHKYGNLTASEIIAYSSNIGMAKIGTLMGNEKMHRYLQQFNFGERTGIELPGEIGGIFRPLKQWTRKYSLVSISMGHEIAVTPLQFITAFCSIPNGGQLLRPKIVKSTIKNDNQTKEELQYPQPVRRVMSANVARNIMNPILMKVITEGTGKNANLLEYDVAGKTGTSQKIHGEGGRYSHEKYVGSFIAYAPAERPRMCVLVMINEPRNGEYYGGIVAAPVVGEIMRRSLVYLGVEPSGFKMAMQ</sequence>
<feature type="domain" description="Penicillin-binding protein transpeptidase" evidence="5">
    <location>
        <begin position="242"/>
        <end position="552"/>
    </location>
</feature>